<dbReference type="Gene3D" id="2.10.25.10">
    <property type="entry name" value="Laminin"/>
    <property type="match status" value="1"/>
</dbReference>
<accession>A0AA85KGA2</accession>
<feature type="domain" description="EGF-like" evidence="3">
    <location>
        <begin position="339"/>
        <end position="385"/>
    </location>
</feature>
<evidence type="ECO:0000259" key="3">
    <source>
        <dbReference type="PROSITE" id="PS50026"/>
    </source>
</evidence>
<keyword evidence="2" id="KW-1133">Transmembrane helix</keyword>
<dbReference type="PROSITE" id="PS00022">
    <property type="entry name" value="EGF_1"/>
    <property type="match status" value="1"/>
</dbReference>
<organism evidence="4 5">
    <name type="scientific">Trichobilharzia regenti</name>
    <name type="common">Nasal bird schistosome</name>
    <dbReference type="NCBI Taxonomy" id="157069"/>
    <lineage>
        <taxon>Eukaryota</taxon>
        <taxon>Metazoa</taxon>
        <taxon>Spiralia</taxon>
        <taxon>Lophotrochozoa</taxon>
        <taxon>Platyhelminthes</taxon>
        <taxon>Trematoda</taxon>
        <taxon>Digenea</taxon>
        <taxon>Strigeidida</taxon>
        <taxon>Schistosomatoidea</taxon>
        <taxon>Schistosomatidae</taxon>
        <taxon>Trichobilharzia</taxon>
    </lineage>
</organism>
<keyword evidence="2" id="KW-0812">Transmembrane</keyword>
<evidence type="ECO:0000256" key="1">
    <source>
        <dbReference type="PROSITE-ProRule" id="PRU00076"/>
    </source>
</evidence>
<feature type="disulfide bond" evidence="1">
    <location>
        <begin position="350"/>
        <end position="367"/>
    </location>
</feature>
<sequence length="524" mass="59788">MTFRYLLVLNFYILFRYCGTNVLNSWHRFIQNPGVAQLLSFRRASQGVFISDAGSLLRTYSRGFPRGIWGTFLFPDIYKAADANATGSSFWSKYDNLILDKNSSIEPSFREFRDAIRGDFCTKDDSKRWECCDEATHPSCSTIPSNAKAIQTMMEDPEIDISLAFAYIWCTKAWKYFKRINGTAQMILLKNIIQGCPDPCFGNPCRTVKGVKDNICTITGTFENDYKCNCLDDMLWDENLLICQPVNPCDRKVYKACVPENTLQCIAFDISTYQCICKSEYMGIDCSLPRDACTERVDKSQPNGDTNCQIQLDLLTQTSITNDSEVINQLDQNESKPLNPDMVIHWGLTCLNGGQCVASADFTRASCVCPTASDGSLLYTGLNCEYPVGIWSTWTLPSPCFPEDCGVTRYRWRRRYCLNGTTSEDLLPHMTESSQSSTELNGWTYSHRRMPIACPGTSEEILPCPELEPCLKLRLPGYMREEIFSYNSLYYFLYVTIVIFVFSCLMWYVFGSTIARYLKRKYSE</sequence>
<keyword evidence="1" id="KW-0245">EGF-like domain</keyword>
<protein>
    <recommendedName>
        <fullName evidence="3">EGF-like domain-containing protein</fullName>
    </recommendedName>
</protein>
<dbReference type="InterPro" id="IPR000742">
    <property type="entry name" value="EGF"/>
</dbReference>
<keyword evidence="2" id="KW-0472">Membrane</keyword>
<evidence type="ECO:0000313" key="4">
    <source>
        <dbReference type="Proteomes" id="UP000050795"/>
    </source>
</evidence>
<evidence type="ECO:0000256" key="2">
    <source>
        <dbReference type="SAM" id="Phobius"/>
    </source>
</evidence>
<proteinExistence type="predicted"/>
<evidence type="ECO:0000313" key="5">
    <source>
        <dbReference type="WBParaSite" id="TREG1_75830.1"/>
    </source>
</evidence>
<dbReference type="WBParaSite" id="TREG1_75830.1">
    <property type="protein sequence ID" value="TREG1_75830.1"/>
    <property type="gene ID" value="TREG1_75830"/>
</dbReference>
<keyword evidence="4" id="KW-1185">Reference proteome</keyword>
<keyword evidence="1" id="KW-1015">Disulfide bond</keyword>
<dbReference type="PROSITE" id="PS50026">
    <property type="entry name" value="EGF_3"/>
    <property type="match status" value="1"/>
</dbReference>
<dbReference type="Proteomes" id="UP000050795">
    <property type="component" value="Unassembled WGS sequence"/>
</dbReference>
<reference evidence="4" key="1">
    <citation type="submission" date="2022-06" db="EMBL/GenBank/DDBJ databases">
        <authorList>
            <person name="Berger JAMES D."/>
            <person name="Berger JAMES D."/>
        </authorList>
    </citation>
    <scope>NUCLEOTIDE SEQUENCE [LARGE SCALE GENOMIC DNA]</scope>
</reference>
<dbReference type="AlphaFoldDB" id="A0AA85KGA2"/>
<reference evidence="5" key="2">
    <citation type="submission" date="2023-11" db="UniProtKB">
        <authorList>
            <consortium name="WormBaseParasite"/>
        </authorList>
    </citation>
    <scope>IDENTIFICATION</scope>
</reference>
<comment type="caution">
    <text evidence="1">Lacks conserved residue(s) required for the propagation of feature annotation.</text>
</comment>
<feature type="transmembrane region" description="Helical" evidence="2">
    <location>
        <begin position="489"/>
        <end position="510"/>
    </location>
</feature>
<name>A0AA85KGA2_TRIRE</name>